<feature type="transmembrane region" description="Helical" evidence="10">
    <location>
        <begin position="127"/>
        <end position="147"/>
    </location>
</feature>
<evidence type="ECO:0000256" key="1">
    <source>
        <dbReference type="ARBA" id="ARBA00002672"/>
    </source>
</evidence>
<evidence type="ECO:0000256" key="6">
    <source>
        <dbReference type="ARBA" id="ARBA00022475"/>
    </source>
</evidence>
<evidence type="ECO:0000256" key="2">
    <source>
        <dbReference type="ARBA" id="ARBA00004651"/>
    </source>
</evidence>
<name>A0A291QRY3_9BACT</name>
<keyword evidence="12" id="KW-1185">Reference proteome</keyword>
<feature type="transmembrane region" description="Helical" evidence="10">
    <location>
        <begin position="38"/>
        <end position="56"/>
    </location>
</feature>
<evidence type="ECO:0000256" key="8">
    <source>
        <dbReference type="ARBA" id="ARBA00022989"/>
    </source>
</evidence>
<dbReference type="GO" id="GO:0005886">
    <property type="term" value="C:plasma membrane"/>
    <property type="evidence" value="ECO:0007669"/>
    <property type="project" value="UniProtKB-SubCell"/>
</dbReference>
<dbReference type="KEGG" id="cbae:COR50_05350"/>
<comment type="subcellular location">
    <subcellularLocation>
        <location evidence="2">Cell membrane</location>
        <topology evidence="2">Multi-pass membrane protein</topology>
    </subcellularLocation>
</comment>
<evidence type="ECO:0000313" key="11">
    <source>
        <dbReference type="EMBL" id="ATL46653.1"/>
    </source>
</evidence>
<feature type="transmembrane region" description="Helical" evidence="10">
    <location>
        <begin position="12"/>
        <end position="31"/>
    </location>
</feature>
<dbReference type="OrthoDB" id="9791248at2"/>
<dbReference type="Pfam" id="PF04973">
    <property type="entry name" value="NMN_transporter"/>
    <property type="match status" value="1"/>
</dbReference>
<dbReference type="GO" id="GO:0034257">
    <property type="term" value="F:nicotinamide riboside transmembrane transporter activity"/>
    <property type="evidence" value="ECO:0007669"/>
    <property type="project" value="InterPro"/>
</dbReference>
<dbReference type="PANTHER" id="PTHR36122">
    <property type="entry name" value="NICOTINAMIDE RIBOSIDE TRANSPORTER PNUC"/>
    <property type="match status" value="1"/>
</dbReference>
<keyword evidence="5" id="KW-0813">Transport</keyword>
<dbReference type="InterPro" id="IPR006419">
    <property type="entry name" value="NMN_transpt_PnuC"/>
</dbReference>
<organism evidence="11 12">
    <name type="scientific">Chitinophaga caeni</name>
    <dbReference type="NCBI Taxonomy" id="2029983"/>
    <lineage>
        <taxon>Bacteria</taxon>
        <taxon>Pseudomonadati</taxon>
        <taxon>Bacteroidota</taxon>
        <taxon>Chitinophagia</taxon>
        <taxon>Chitinophagales</taxon>
        <taxon>Chitinophagaceae</taxon>
        <taxon>Chitinophaga</taxon>
    </lineage>
</organism>
<evidence type="ECO:0000256" key="9">
    <source>
        <dbReference type="ARBA" id="ARBA00023136"/>
    </source>
</evidence>
<sequence>METIFQQLLDNLQHITWLEVIAVVFGIISVFCSKANSVWVYPTGLVSTGIYAYMLALDDFKLYGEATLNVYYFVMSVYGWYHWTRKKGQEDTVTVSWTSKQEMLIAIAISVVGWGIFYYLLSNYSASDVPIFDAFVSATACSGMWLLARRKIENWIFLNISNLVAIPLFVHKKLVLTAVLTVILFVVAIYGYLNWKKIYRQSLASGH</sequence>
<evidence type="ECO:0000256" key="7">
    <source>
        <dbReference type="ARBA" id="ARBA00022692"/>
    </source>
</evidence>
<proteinExistence type="inferred from homology"/>
<dbReference type="AlphaFoldDB" id="A0A291QRY3"/>
<feature type="transmembrane region" description="Helical" evidence="10">
    <location>
        <begin position="62"/>
        <end position="81"/>
    </location>
</feature>
<evidence type="ECO:0000256" key="10">
    <source>
        <dbReference type="SAM" id="Phobius"/>
    </source>
</evidence>
<gene>
    <name evidence="11" type="ORF">COR50_05350</name>
</gene>
<dbReference type="Proteomes" id="UP000220133">
    <property type="component" value="Chromosome"/>
</dbReference>
<dbReference type="RefSeq" id="WP_098193041.1">
    <property type="nucleotide sequence ID" value="NZ_CP023777.1"/>
</dbReference>
<keyword evidence="8 10" id="KW-1133">Transmembrane helix</keyword>
<evidence type="ECO:0000256" key="5">
    <source>
        <dbReference type="ARBA" id="ARBA00022448"/>
    </source>
</evidence>
<comment type="similarity">
    <text evidence="3">Belongs to the nicotinamide ribonucleoside (NR) uptake permease (TC 4.B.1) family.</text>
</comment>
<dbReference type="PANTHER" id="PTHR36122:SF2">
    <property type="entry name" value="NICOTINAMIDE RIBOSIDE TRANSPORTER PNUC"/>
    <property type="match status" value="1"/>
</dbReference>
<protein>
    <recommendedName>
        <fullName evidence="4">Nicotinamide riboside transporter PnuC</fullName>
    </recommendedName>
</protein>
<evidence type="ECO:0000313" key="12">
    <source>
        <dbReference type="Proteomes" id="UP000220133"/>
    </source>
</evidence>
<accession>A0A291QRY3</accession>
<evidence type="ECO:0000256" key="4">
    <source>
        <dbReference type="ARBA" id="ARBA00017522"/>
    </source>
</evidence>
<evidence type="ECO:0000256" key="3">
    <source>
        <dbReference type="ARBA" id="ARBA00006669"/>
    </source>
</evidence>
<dbReference type="EMBL" id="CP023777">
    <property type="protein sequence ID" value="ATL46653.1"/>
    <property type="molecule type" value="Genomic_DNA"/>
</dbReference>
<feature type="transmembrane region" description="Helical" evidence="10">
    <location>
        <begin position="102"/>
        <end position="121"/>
    </location>
</feature>
<reference evidence="11 12" key="1">
    <citation type="submission" date="2017-10" db="EMBL/GenBank/DDBJ databases">
        <title>Paenichitinophaga pekingensis gen. nov., sp. nov., isolated from activated sludge.</title>
        <authorList>
            <person name="Jin D."/>
            <person name="Kong X."/>
            <person name="Deng Y."/>
            <person name="Bai Z."/>
        </authorList>
    </citation>
    <scope>NUCLEOTIDE SEQUENCE [LARGE SCALE GENOMIC DNA]</scope>
    <source>
        <strain evidence="11 12">13</strain>
    </source>
</reference>
<keyword evidence="9 10" id="KW-0472">Membrane</keyword>
<dbReference type="NCBIfam" id="TIGR01528">
    <property type="entry name" value="NMN_trans_PnuC"/>
    <property type="match status" value="1"/>
</dbReference>
<feature type="transmembrane region" description="Helical" evidence="10">
    <location>
        <begin position="154"/>
        <end position="170"/>
    </location>
</feature>
<keyword evidence="6" id="KW-1003">Cell membrane</keyword>
<feature type="transmembrane region" description="Helical" evidence="10">
    <location>
        <begin position="176"/>
        <end position="193"/>
    </location>
</feature>
<comment type="function">
    <text evidence="1">Required for nicotinamide riboside transport across the inner membrane.</text>
</comment>
<keyword evidence="7 10" id="KW-0812">Transmembrane</keyword>